<keyword evidence="3" id="KW-1185">Reference proteome</keyword>
<evidence type="ECO:0000313" key="2">
    <source>
        <dbReference type="EMBL" id="EEH55681.1"/>
    </source>
</evidence>
<proteinExistence type="predicted"/>
<feature type="region of interest" description="Disordered" evidence="1">
    <location>
        <begin position="184"/>
        <end position="204"/>
    </location>
</feature>
<sequence length="389" mass="41929">MSSPGRKPRARIALALGLALDAFVLFLCVAATARAGASTASADSRRRSTKSASLASDDDEWSWSTPSLDDVASVTFVRACAVFLDILRGLFAPGIGGGPPPAAFSETFAARVDPVLFFYHLACTVGLWSRWRATASGATAGLGGFASIDARAAIAASAIVGWVEVWALSVPLNVNAGHRLRAKGSVGRGNEETSSSPSALAPIPEESRAHDVAAEGSREVSFAEDVFANDDDDAAAAPASPAGKDDPLWPLRGVDAPREPWREGLPKELEAHLEAAFARMEKQTRAVLDALHRNSDAEKKRGRPFIASTTLAGVAKEGGRIRTWYQHSDRVPSEKRRKDGSLKDKVRSIQKFFTRTVSRFQHLIAWVPFQLTGEHVLYGTTLRRCSRRR</sequence>
<name>C1MX17_MICPC</name>
<dbReference type="AlphaFoldDB" id="C1MX17"/>
<gene>
    <name evidence="2" type="ORF">MICPUCDRAFT_65359</name>
</gene>
<evidence type="ECO:0000256" key="1">
    <source>
        <dbReference type="SAM" id="MobiDB-lite"/>
    </source>
</evidence>
<dbReference type="Proteomes" id="UP000001876">
    <property type="component" value="Unassembled WGS sequence"/>
</dbReference>
<dbReference type="EMBL" id="GG663741">
    <property type="protein sequence ID" value="EEH55681.1"/>
    <property type="molecule type" value="Genomic_DNA"/>
</dbReference>
<protein>
    <submittedName>
        <fullName evidence="2">Predicted protein</fullName>
    </submittedName>
</protein>
<accession>C1MX17</accession>
<evidence type="ECO:0000313" key="3">
    <source>
        <dbReference type="Proteomes" id="UP000001876"/>
    </source>
</evidence>
<organism evidence="3">
    <name type="scientific">Micromonas pusilla (strain CCMP1545)</name>
    <name type="common">Picoplanktonic green alga</name>
    <dbReference type="NCBI Taxonomy" id="564608"/>
    <lineage>
        <taxon>Eukaryota</taxon>
        <taxon>Viridiplantae</taxon>
        <taxon>Chlorophyta</taxon>
        <taxon>Mamiellophyceae</taxon>
        <taxon>Mamiellales</taxon>
        <taxon>Mamiellaceae</taxon>
        <taxon>Micromonas</taxon>
    </lineage>
</organism>
<reference evidence="2 3" key="1">
    <citation type="journal article" date="2009" name="Science">
        <title>Green evolution and dynamic adaptations revealed by genomes of the marine picoeukaryotes Micromonas.</title>
        <authorList>
            <person name="Worden A.Z."/>
            <person name="Lee J.H."/>
            <person name="Mock T."/>
            <person name="Rouze P."/>
            <person name="Simmons M.P."/>
            <person name="Aerts A.L."/>
            <person name="Allen A.E."/>
            <person name="Cuvelier M.L."/>
            <person name="Derelle E."/>
            <person name="Everett M.V."/>
            <person name="Foulon E."/>
            <person name="Grimwood J."/>
            <person name="Gundlach H."/>
            <person name="Henrissat B."/>
            <person name="Napoli C."/>
            <person name="McDonald S.M."/>
            <person name="Parker M.S."/>
            <person name="Rombauts S."/>
            <person name="Salamov A."/>
            <person name="Von Dassow P."/>
            <person name="Badger J.H."/>
            <person name="Coutinho P.M."/>
            <person name="Demir E."/>
            <person name="Dubchak I."/>
            <person name="Gentemann C."/>
            <person name="Eikrem W."/>
            <person name="Gready J.E."/>
            <person name="John U."/>
            <person name="Lanier W."/>
            <person name="Lindquist E.A."/>
            <person name="Lucas S."/>
            <person name="Mayer K.F."/>
            <person name="Moreau H."/>
            <person name="Not F."/>
            <person name="Otillar R."/>
            <person name="Panaud O."/>
            <person name="Pangilinan J."/>
            <person name="Paulsen I."/>
            <person name="Piegu B."/>
            <person name="Poliakov A."/>
            <person name="Robbens S."/>
            <person name="Schmutz J."/>
            <person name="Toulza E."/>
            <person name="Wyss T."/>
            <person name="Zelensky A."/>
            <person name="Zhou K."/>
            <person name="Armbrust E.V."/>
            <person name="Bhattacharya D."/>
            <person name="Goodenough U.W."/>
            <person name="Van de Peer Y."/>
            <person name="Grigoriev I.V."/>
        </authorList>
    </citation>
    <scope>NUCLEOTIDE SEQUENCE [LARGE SCALE GENOMIC DNA]</scope>
    <source>
        <strain evidence="2 3">CCMP1545</strain>
    </source>
</reference>
<dbReference type="RefSeq" id="XP_003059729.1">
    <property type="nucleotide sequence ID" value="XM_003059683.1"/>
</dbReference>
<dbReference type="GeneID" id="9685456"/>
<dbReference type="KEGG" id="mpp:MICPUCDRAFT_65359"/>